<evidence type="ECO:0008006" key="4">
    <source>
        <dbReference type="Google" id="ProtNLM"/>
    </source>
</evidence>
<dbReference type="InterPro" id="IPR009339">
    <property type="entry name" value="DUF998"/>
</dbReference>
<keyword evidence="3" id="KW-1185">Reference proteome</keyword>
<keyword evidence="1" id="KW-1133">Transmembrane helix</keyword>
<evidence type="ECO:0000313" key="2">
    <source>
        <dbReference type="EMBL" id="NIK54363.1"/>
    </source>
</evidence>
<comment type="caution">
    <text evidence="2">The sequence shown here is derived from an EMBL/GenBank/DDBJ whole genome shotgun (WGS) entry which is preliminary data.</text>
</comment>
<gene>
    <name evidence="2" type="ORF">BJY22_000080</name>
</gene>
<evidence type="ECO:0000256" key="1">
    <source>
        <dbReference type="SAM" id="Phobius"/>
    </source>
</evidence>
<dbReference type="EMBL" id="JAASRO010000001">
    <property type="protein sequence ID" value="NIK54363.1"/>
    <property type="molecule type" value="Genomic_DNA"/>
</dbReference>
<sequence length="226" mass="23573">MTTNHATVPAAGVSTRALLTGGVVAGPLYVAVWLTQAFTREGFDITRHPASLLANGGPGWIQTVNFVVSGLLTFAAAVALRRTIRSSSAGSARVRGRVWGPRFVGVYGFGLLLAAAFPADPAAGFPVGTPADYAEISARGMGHFVAGTVGFTGLIAACLVFARYYRALGRRTFARFSAVTGILFFGAFAGLSAGAGSRPTIIAFDLAVIVGWTWLTALFLDKRRTA</sequence>
<accession>A0A7X5ZXY3</accession>
<dbReference type="RefSeq" id="WP_167203192.1">
    <property type="nucleotide sequence ID" value="NZ_JAASRO010000001.1"/>
</dbReference>
<reference evidence="2 3" key="1">
    <citation type="submission" date="2020-03" db="EMBL/GenBank/DDBJ databases">
        <title>Sequencing the genomes of 1000 actinobacteria strains.</title>
        <authorList>
            <person name="Klenk H.-P."/>
        </authorList>
    </citation>
    <scope>NUCLEOTIDE SEQUENCE [LARGE SCALE GENOMIC DNA]</scope>
    <source>
        <strain evidence="2 3">DSM 45490</strain>
    </source>
</reference>
<dbReference type="Pfam" id="PF06197">
    <property type="entry name" value="DUF998"/>
    <property type="match status" value="1"/>
</dbReference>
<organism evidence="2 3">
    <name type="scientific">Kribbella shirazensis</name>
    <dbReference type="NCBI Taxonomy" id="1105143"/>
    <lineage>
        <taxon>Bacteria</taxon>
        <taxon>Bacillati</taxon>
        <taxon>Actinomycetota</taxon>
        <taxon>Actinomycetes</taxon>
        <taxon>Propionibacteriales</taxon>
        <taxon>Kribbellaceae</taxon>
        <taxon>Kribbella</taxon>
    </lineage>
</organism>
<keyword evidence="1" id="KW-0812">Transmembrane</keyword>
<protein>
    <recommendedName>
        <fullName evidence="4">DUF998 domain-containing protein</fullName>
    </recommendedName>
</protein>
<feature type="transmembrane region" description="Helical" evidence="1">
    <location>
        <begin position="201"/>
        <end position="220"/>
    </location>
</feature>
<name>A0A7X5ZXY3_9ACTN</name>
<feature type="transmembrane region" description="Helical" evidence="1">
    <location>
        <begin position="101"/>
        <end position="120"/>
    </location>
</feature>
<proteinExistence type="predicted"/>
<feature type="transmembrane region" description="Helical" evidence="1">
    <location>
        <begin position="140"/>
        <end position="161"/>
    </location>
</feature>
<feature type="transmembrane region" description="Helical" evidence="1">
    <location>
        <begin position="173"/>
        <end position="195"/>
    </location>
</feature>
<evidence type="ECO:0000313" key="3">
    <source>
        <dbReference type="Proteomes" id="UP000555407"/>
    </source>
</evidence>
<dbReference type="AlphaFoldDB" id="A0A7X5ZXY3"/>
<feature type="transmembrane region" description="Helical" evidence="1">
    <location>
        <begin position="59"/>
        <end position="80"/>
    </location>
</feature>
<dbReference type="Proteomes" id="UP000555407">
    <property type="component" value="Unassembled WGS sequence"/>
</dbReference>
<keyword evidence="1" id="KW-0472">Membrane</keyword>